<accession>A0A3D9CKQ3</accession>
<dbReference type="OrthoDB" id="8478301at2"/>
<proteinExistence type="predicted"/>
<organism evidence="1 2">
    <name type="scientific">Chryseobacterium flavum</name>
    <dbReference type="NCBI Taxonomy" id="415851"/>
    <lineage>
        <taxon>Bacteria</taxon>
        <taxon>Pseudomonadati</taxon>
        <taxon>Bacteroidota</taxon>
        <taxon>Flavobacteriia</taxon>
        <taxon>Flavobacteriales</taxon>
        <taxon>Weeksellaceae</taxon>
        <taxon>Chryseobacterium group</taxon>
        <taxon>Chryseobacterium</taxon>
    </lineage>
</organism>
<dbReference type="GO" id="GO:0006281">
    <property type="term" value="P:DNA repair"/>
    <property type="evidence" value="ECO:0007669"/>
    <property type="project" value="InterPro"/>
</dbReference>
<keyword evidence="2" id="KW-1185">Reference proteome</keyword>
<dbReference type="GO" id="GO:0006310">
    <property type="term" value="P:DNA recombination"/>
    <property type="evidence" value="ECO:0007669"/>
    <property type="project" value="InterPro"/>
</dbReference>
<dbReference type="RefSeq" id="WP_115960521.1">
    <property type="nucleotide sequence ID" value="NZ_CBCRVL010000025.1"/>
</dbReference>
<dbReference type="Proteomes" id="UP000256769">
    <property type="component" value="Unassembled WGS sequence"/>
</dbReference>
<evidence type="ECO:0000313" key="2">
    <source>
        <dbReference type="Proteomes" id="UP000256769"/>
    </source>
</evidence>
<dbReference type="SUPFAM" id="SSF103084">
    <property type="entry name" value="Holliday junction resolvase RusA"/>
    <property type="match status" value="1"/>
</dbReference>
<dbReference type="Pfam" id="PF05866">
    <property type="entry name" value="RusA"/>
    <property type="match status" value="1"/>
</dbReference>
<comment type="caution">
    <text evidence="1">The sequence shown here is derived from an EMBL/GenBank/DDBJ whole genome shotgun (WGS) entry which is preliminary data.</text>
</comment>
<gene>
    <name evidence="1" type="ORF">DRF59_12680</name>
</gene>
<name>A0A3D9CKQ3_9FLAO</name>
<dbReference type="AlphaFoldDB" id="A0A3D9CKQ3"/>
<protein>
    <submittedName>
        <fullName evidence="1">Uncharacterized protein</fullName>
    </submittedName>
</protein>
<dbReference type="InterPro" id="IPR036614">
    <property type="entry name" value="RusA-like_sf"/>
</dbReference>
<evidence type="ECO:0000313" key="1">
    <source>
        <dbReference type="EMBL" id="REC66321.1"/>
    </source>
</evidence>
<dbReference type="GO" id="GO:0000287">
    <property type="term" value="F:magnesium ion binding"/>
    <property type="evidence" value="ECO:0007669"/>
    <property type="project" value="InterPro"/>
</dbReference>
<dbReference type="InterPro" id="IPR008822">
    <property type="entry name" value="Endonuclease_RusA-like"/>
</dbReference>
<reference evidence="1 2" key="1">
    <citation type="journal article" date="2007" name="Int. J. Syst. Evol. Microbiol.">
        <title>Chryseobacterium flavum sp. nov., isolated from polluted soil.</title>
        <authorList>
            <person name="Zhou Y."/>
            <person name="Dong J."/>
            <person name="Wang X."/>
            <person name="Huang X."/>
            <person name="Zhang K.Y."/>
            <person name="Zhang Y.Q."/>
            <person name="Guo Y.F."/>
            <person name="Lai R."/>
            <person name="Li W.J."/>
        </authorList>
    </citation>
    <scope>NUCLEOTIDE SEQUENCE [LARGE SCALE GENOMIC DNA]</scope>
    <source>
        <strain evidence="1 2">KCTC 12877</strain>
    </source>
</reference>
<sequence>MNVKIVNKNCNFESPYLIEEFADSSIEIDFNFKRIITAQSKKQTQDILIQDIRNELRNFKWLILGKVQVEIHWFIDAVEKQETDKIGDLDNITKPLLDSLTGHSGVLIDDSQINSFHSTWTSKNGTIEGNTVKIIINFNNDYSIMKENLCFIQTGLAVYMPLNIDLDNEHQLQIMKFFIGTMKAKKNLSDSFKKNANANLERLLIYSEYEFHRTRLVGFDKNRILTSTAFEEICNKKNVDISSILNTLKNINL</sequence>
<dbReference type="Gene3D" id="3.30.1330.70">
    <property type="entry name" value="Holliday junction resolvase RusA"/>
    <property type="match status" value="1"/>
</dbReference>
<dbReference type="EMBL" id="QNUE01000009">
    <property type="protein sequence ID" value="REC66321.1"/>
    <property type="molecule type" value="Genomic_DNA"/>
</dbReference>